<proteinExistence type="predicted"/>
<comment type="caution">
    <text evidence="2">The sequence shown here is derived from an EMBL/GenBank/DDBJ whole genome shotgun (WGS) entry which is preliminary data.</text>
</comment>
<sequence length="75" mass="7141">PATPARVPVAAGAGAGRGLRARLRRCLDDARRGGGGRHGKGSHGAQPGQGGGVACLAAGLRVQVAPAPGSGVPCP</sequence>
<gene>
    <name evidence="2" type="ORF">TSOC_009758</name>
</gene>
<dbReference type="EMBL" id="PGGS01000422">
    <property type="protein sequence ID" value="PNH04116.1"/>
    <property type="molecule type" value="Genomic_DNA"/>
</dbReference>
<evidence type="ECO:0000313" key="2">
    <source>
        <dbReference type="EMBL" id="PNH04116.1"/>
    </source>
</evidence>
<organism evidence="2 3">
    <name type="scientific">Tetrabaena socialis</name>
    <dbReference type="NCBI Taxonomy" id="47790"/>
    <lineage>
        <taxon>Eukaryota</taxon>
        <taxon>Viridiplantae</taxon>
        <taxon>Chlorophyta</taxon>
        <taxon>core chlorophytes</taxon>
        <taxon>Chlorophyceae</taxon>
        <taxon>CS clade</taxon>
        <taxon>Chlamydomonadales</taxon>
        <taxon>Tetrabaenaceae</taxon>
        <taxon>Tetrabaena</taxon>
    </lineage>
</organism>
<protein>
    <submittedName>
        <fullName evidence="2">Uncharacterized protein</fullName>
    </submittedName>
</protein>
<feature type="non-terminal residue" evidence="2">
    <location>
        <position position="1"/>
    </location>
</feature>
<dbReference type="Proteomes" id="UP000236333">
    <property type="component" value="Unassembled WGS sequence"/>
</dbReference>
<evidence type="ECO:0000256" key="1">
    <source>
        <dbReference type="SAM" id="MobiDB-lite"/>
    </source>
</evidence>
<evidence type="ECO:0000313" key="3">
    <source>
        <dbReference type="Proteomes" id="UP000236333"/>
    </source>
</evidence>
<dbReference type="AlphaFoldDB" id="A0A2J7ZV16"/>
<accession>A0A2J7ZV16</accession>
<feature type="region of interest" description="Disordered" evidence="1">
    <location>
        <begin position="29"/>
        <end position="52"/>
    </location>
</feature>
<name>A0A2J7ZV16_9CHLO</name>
<keyword evidence="3" id="KW-1185">Reference proteome</keyword>
<reference evidence="2 3" key="1">
    <citation type="journal article" date="2017" name="Mol. Biol. Evol.">
        <title>The 4-celled Tetrabaena socialis nuclear genome reveals the essential components for genetic control of cell number at the origin of multicellularity in the volvocine lineage.</title>
        <authorList>
            <person name="Featherston J."/>
            <person name="Arakaki Y."/>
            <person name="Hanschen E.R."/>
            <person name="Ferris P.J."/>
            <person name="Michod R.E."/>
            <person name="Olson B.J.S.C."/>
            <person name="Nozaki H."/>
            <person name="Durand P.M."/>
        </authorList>
    </citation>
    <scope>NUCLEOTIDE SEQUENCE [LARGE SCALE GENOMIC DNA]</scope>
    <source>
        <strain evidence="2 3">NIES-571</strain>
    </source>
</reference>